<evidence type="ECO:0000259" key="2">
    <source>
        <dbReference type="Pfam" id="PF10546"/>
    </source>
</evidence>
<comment type="caution">
    <text evidence="3">The sequence shown here is derived from an EMBL/GenBank/DDBJ whole genome shotgun (WGS) entry which is preliminary data.</text>
</comment>
<dbReference type="RefSeq" id="WP_337108451.1">
    <property type="nucleotide sequence ID" value="NZ_JAPYKS010000021.1"/>
</dbReference>
<feature type="region of interest" description="Disordered" evidence="1">
    <location>
        <begin position="23"/>
        <end position="42"/>
    </location>
</feature>
<feature type="compositionally biased region" description="Basic and acidic residues" evidence="1">
    <location>
        <begin position="33"/>
        <end position="42"/>
    </location>
</feature>
<accession>A0ABU8L219</accession>
<dbReference type="Pfam" id="PF10546">
    <property type="entry name" value="P63C"/>
    <property type="match status" value="1"/>
</dbReference>
<keyword evidence="4" id="KW-1185">Reference proteome</keyword>
<protein>
    <submittedName>
        <fullName evidence="3">P63C domain-containing protein</fullName>
    </submittedName>
</protein>
<dbReference type="InterPro" id="IPR018874">
    <property type="entry name" value="Phage_Mx8_p63_C"/>
</dbReference>
<evidence type="ECO:0000313" key="3">
    <source>
        <dbReference type="EMBL" id="MEI9412011.1"/>
    </source>
</evidence>
<organism evidence="3 4">
    <name type="scientific">Mesorhizobium salmacidum</name>
    <dbReference type="NCBI Taxonomy" id="3015171"/>
    <lineage>
        <taxon>Bacteria</taxon>
        <taxon>Pseudomonadati</taxon>
        <taxon>Pseudomonadota</taxon>
        <taxon>Alphaproteobacteria</taxon>
        <taxon>Hyphomicrobiales</taxon>
        <taxon>Phyllobacteriaceae</taxon>
        <taxon>Mesorhizobium</taxon>
    </lineage>
</organism>
<proteinExistence type="predicted"/>
<sequence>MLEAGIDANACFGFESEQKHMVASKQSKGGIARAEKTSPEKRSEIARAAAQKRWAVSTDHVHHALGEGTVDLAGLNFRCAVLDGEIRVISGTEFMRVMGMYRSGGLSTRRTPDDELHFPLYLAQKNLRPFIMEDEVLVDLLRHPIRYRGEGNSAIAEGIPGTVLRRLLSVWVRARAAGVLGPTQVKVAEKSQIFLDALADTAIDALIDEATGYQKRRAQDALQRLLSAYVRPEFRKYSTKFPVSFYEQIYRVMDWPFNAASSARTAYVGKLTNKLIYDTLPPGVPDELRRRNPVDPSTGRRKKKHFQLLTENLGETHVDRQIASVTTLLRASPRGQWKFFEMLFKNAFPPVQGELFLEDEIARLKNEE</sequence>
<dbReference type="Proteomes" id="UP001387293">
    <property type="component" value="Unassembled WGS sequence"/>
</dbReference>
<reference evidence="3 4" key="1">
    <citation type="submission" date="2022-12" db="EMBL/GenBank/DDBJ databases">
        <authorList>
            <person name="Muema E."/>
        </authorList>
    </citation>
    <scope>NUCLEOTIDE SEQUENCE [LARGE SCALE GENOMIC DNA]</scope>
    <source>
        <strain evidence="4">1326</strain>
    </source>
</reference>
<evidence type="ECO:0000313" key="4">
    <source>
        <dbReference type="Proteomes" id="UP001387293"/>
    </source>
</evidence>
<feature type="domain" description="Bacteriophage Mx8 p63 C-terminal" evidence="2">
    <location>
        <begin position="225"/>
        <end position="317"/>
    </location>
</feature>
<gene>
    <name evidence="3" type="ORF">O7A60_25060</name>
</gene>
<evidence type="ECO:0000256" key="1">
    <source>
        <dbReference type="SAM" id="MobiDB-lite"/>
    </source>
</evidence>
<dbReference type="EMBL" id="JAPYKS010000021">
    <property type="protein sequence ID" value="MEI9412011.1"/>
    <property type="molecule type" value="Genomic_DNA"/>
</dbReference>
<name>A0ABU8L219_9HYPH</name>